<keyword evidence="9 10" id="KW-0472">Membrane</keyword>
<dbReference type="FunFam" id="3.40.50.300:FF:000299">
    <property type="entry name" value="ABC transporter ATP-binding protein/permease"/>
    <property type="match status" value="1"/>
</dbReference>
<evidence type="ECO:0000259" key="11">
    <source>
        <dbReference type="PROSITE" id="PS50893"/>
    </source>
</evidence>
<dbReference type="GO" id="GO:0005524">
    <property type="term" value="F:ATP binding"/>
    <property type="evidence" value="ECO:0007669"/>
    <property type="project" value="UniProtKB-KW"/>
</dbReference>
<dbReference type="PROSITE" id="PS50929">
    <property type="entry name" value="ABC_TM1F"/>
    <property type="match status" value="1"/>
</dbReference>
<dbReference type="EMBL" id="FOIL01000001">
    <property type="protein sequence ID" value="SES88766.1"/>
    <property type="molecule type" value="Genomic_DNA"/>
</dbReference>
<gene>
    <name evidence="13" type="ORF">SAMN04487771_100179</name>
</gene>
<feature type="transmembrane region" description="Helical" evidence="10">
    <location>
        <begin position="289"/>
        <end position="313"/>
    </location>
</feature>
<dbReference type="SUPFAM" id="SSF52540">
    <property type="entry name" value="P-loop containing nucleoside triphosphate hydrolases"/>
    <property type="match status" value="1"/>
</dbReference>
<feature type="domain" description="ABC transporter" evidence="11">
    <location>
        <begin position="489"/>
        <end position="722"/>
    </location>
</feature>
<dbReference type="GO" id="GO:0016887">
    <property type="term" value="F:ATP hydrolysis activity"/>
    <property type="evidence" value="ECO:0007669"/>
    <property type="project" value="InterPro"/>
</dbReference>
<evidence type="ECO:0000256" key="5">
    <source>
        <dbReference type="ARBA" id="ARBA00022741"/>
    </source>
</evidence>
<dbReference type="SUPFAM" id="SSF90123">
    <property type="entry name" value="ABC transporter transmembrane region"/>
    <property type="match status" value="1"/>
</dbReference>
<name>A0A1I0A523_9FIRM</name>
<keyword evidence="6" id="KW-0378">Hydrolase</keyword>
<dbReference type="GO" id="GO:0034040">
    <property type="term" value="F:ATPase-coupled lipid transmembrane transporter activity"/>
    <property type="evidence" value="ECO:0007669"/>
    <property type="project" value="TreeGrafter"/>
</dbReference>
<evidence type="ECO:0000256" key="10">
    <source>
        <dbReference type="SAM" id="Phobius"/>
    </source>
</evidence>
<dbReference type="GO" id="GO:0005886">
    <property type="term" value="C:plasma membrane"/>
    <property type="evidence" value="ECO:0007669"/>
    <property type="project" value="UniProtKB-SubCell"/>
</dbReference>
<sequence>MSIFGEQFLARRNRDQIDLDNALQDVYEAVTGRESIRYSINSDEQVRKELERICFYLGVRADQDVPEYNDLEDMLDYITRPFAIMRRHILLTHHWWKNGDGPLLVSKKDSDELLALIPGRLGGYYYTDFRSNKKIKIDRHNAGEFEKEAICFYKPLPLSSLSANELTGLLFKNMAATDLAMLVLSGIGIVGVSLLIPFATKMVFEYVIPTGAMTLVGSFSFLLISSAMVAYIIAVIKQGYADRVKVRMEVYLTHGVMGRMINFPTSFFASKSTGELYRVFDNLREIPQILIDSVIVPIIDISLAMLFIIQIAVIVPELLVPAVITVLLQFVCMAIGTFQAYGLLNVELQQDRKIQGLAISVYEGIQRIKLSGSESRIMAKWAGLYSKKAKVAYPAVFPVKFQTEMIAFISMMGMLAAFYKGFTDNISISQFVAFVAAFGMLTGSITAFSNKSKDVIKLKPVLKMADEILKECPEVSKEKLIVDHLSGKIEVKDLTFRYGRDLPLILDGVSFTVHPGEYVAIVGKSGCGKSTLVRIFMGFEKAVSGSVSYDDIDVERIDPRSLRRSIGVVMQSGNLFYDSIYRNIAISAPGLSMEEAWEAAEKAGIAEDIRNMPMKMKTLIPQGGGGISGGQRQRIMIARALAAKPNILIFDEATSALDNITQKVVQDSLDQLNCTRIVIAHRLSTIQNCDRILVLDKGRIIEEGNYQELLKKGGFFANLIKRQQL</sequence>
<dbReference type="PANTHER" id="PTHR24221:SF654">
    <property type="entry name" value="ATP-BINDING CASSETTE SUB-FAMILY B MEMBER 6"/>
    <property type="match status" value="1"/>
</dbReference>
<evidence type="ECO:0000256" key="2">
    <source>
        <dbReference type="ARBA" id="ARBA00022448"/>
    </source>
</evidence>
<dbReference type="InterPro" id="IPR017871">
    <property type="entry name" value="ABC_transporter-like_CS"/>
</dbReference>
<feature type="transmembrane region" description="Helical" evidence="10">
    <location>
        <begin position="428"/>
        <end position="449"/>
    </location>
</feature>
<dbReference type="InterPro" id="IPR003439">
    <property type="entry name" value="ABC_transporter-like_ATP-bd"/>
</dbReference>
<comment type="subcellular location">
    <subcellularLocation>
        <location evidence="1">Cell membrane</location>
        <topology evidence="1">Multi-pass membrane protein</topology>
    </subcellularLocation>
</comment>
<keyword evidence="2" id="KW-0813">Transport</keyword>
<dbReference type="STRING" id="1526.SAMN02910262_00126"/>
<evidence type="ECO:0000256" key="1">
    <source>
        <dbReference type="ARBA" id="ARBA00004651"/>
    </source>
</evidence>
<dbReference type="Pfam" id="PF00664">
    <property type="entry name" value="ABC_membrane"/>
    <property type="match status" value="1"/>
</dbReference>
<dbReference type="Gene3D" id="1.20.1560.10">
    <property type="entry name" value="ABC transporter type 1, transmembrane domain"/>
    <property type="match status" value="1"/>
</dbReference>
<keyword evidence="4 10" id="KW-0812">Transmembrane</keyword>
<keyword evidence="5" id="KW-0547">Nucleotide-binding</keyword>
<feature type="transmembrane region" description="Helical" evidence="10">
    <location>
        <begin position="212"/>
        <end position="236"/>
    </location>
</feature>
<dbReference type="Proteomes" id="UP000199820">
    <property type="component" value="Unassembled WGS sequence"/>
</dbReference>
<dbReference type="OrthoDB" id="9762778at2"/>
<keyword evidence="14" id="KW-1185">Reference proteome</keyword>
<keyword evidence="6" id="KW-0788">Thiol protease</keyword>
<evidence type="ECO:0000256" key="4">
    <source>
        <dbReference type="ARBA" id="ARBA00022692"/>
    </source>
</evidence>
<keyword evidence="6" id="KW-0645">Protease</keyword>
<dbReference type="eggNOG" id="COG2274">
    <property type="taxonomic scope" value="Bacteria"/>
</dbReference>
<organism evidence="13 14">
    <name type="scientific">[Clostridium] aminophilum</name>
    <dbReference type="NCBI Taxonomy" id="1526"/>
    <lineage>
        <taxon>Bacteria</taxon>
        <taxon>Bacillati</taxon>
        <taxon>Bacillota</taxon>
        <taxon>Clostridia</taxon>
        <taxon>Lachnospirales</taxon>
        <taxon>Lachnospiraceae</taxon>
    </lineage>
</organism>
<dbReference type="InterPro" id="IPR027417">
    <property type="entry name" value="P-loop_NTPase"/>
</dbReference>
<dbReference type="PANTHER" id="PTHR24221">
    <property type="entry name" value="ATP-BINDING CASSETTE SUB-FAMILY B"/>
    <property type="match status" value="1"/>
</dbReference>
<dbReference type="AlphaFoldDB" id="A0A1I0A523"/>
<dbReference type="Gene3D" id="3.40.50.300">
    <property type="entry name" value="P-loop containing nucleotide triphosphate hydrolases"/>
    <property type="match status" value="1"/>
</dbReference>
<evidence type="ECO:0000313" key="14">
    <source>
        <dbReference type="Proteomes" id="UP000199820"/>
    </source>
</evidence>
<evidence type="ECO:0000256" key="9">
    <source>
        <dbReference type="ARBA" id="ARBA00023136"/>
    </source>
</evidence>
<dbReference type="SMART" id="SM00382">
    <property type="entry name" value="AAA"/>
    <property type="match status" value="1"/>
</dbReference>
<dbReference type="GO" id="GO:0008234">
    <property type="term" value="F:cysteine-type peptidase activity"/>
    <property type="evidence" value="ECO:0007669"/>
    <property type="project" value="UniProtKB-KW"/>
</dbReference>
<dbReference type="PROSITE" id="PS00211">
    <property type="entry name" value="ABC_TRANSPORTER_1"/>
    <property type="match status" value="1"/>
</dbReference>
<dbReference type="InterPro" id="IPR036640">
    <property type="entry name" value="ABC1_TM_sf"/>
</dbReference>
<dbReference type="GO" id="GO:0140359">
    <property type="term" value="F:ABC-type transporter activity"/>
    <property type="evidence" value="ECO:0007669"/>
    <property type="project" value="InterPro"/>
</dbReference>
<keyword evidence="8 10" id="KW-1133">Transmembrane helix</keyword>
<evidence type="ECO:0000256" key="7">
    <source>
        <dbReference type="ARBA" id="ARBA00022840"/>
    </source>
</evidence>
<feature type="transmembrane region" description="Helical" evidence="10">
    <location>
        <begin position="179"/>
        <end position="200"/>
    </location>
</feature>
<dbReference type="RefSeq" id="WP_074647704.1">
    <property type="nucleotide sequence ID" value="NZ_FOIL01000001.1"/>
</dbReference>
<reference evidence="13 14" key="1">
    <citation type="submission" date="2016-10" db="EMBL/GenBank/DDBJ databases">
        <authorList>
            <person name="de Groot N.N."/>
        </authorList>
    </citation>
    <scope>NUCLEOTIDE SEQUENCE [LARGE SCALE GENOMIC DNA]</scope>
    <source>
        <strain evidence="13 14">KH1P1</strain>
    </source>
</reference>
<dbReference type="InterPro" id="IPR003593">
    <property type="entry name" value="AAA+_ATPase"/>
</dbReference>
<feature type="transmembrane region" description="Helical" evidence="10">
    <location>
        <begin position="319"/>
        <end position="344"/>
    </location>
</feature>
<dbReference type="InterPro" id="IPR011527">
    <property type="entry name" value="ABC1_TM_dom"/>
</dbReference>
<keyword evidence="7 13" id="KW-0067">ATP-binding</keyword>
<protein>
    <submittedName>
        <fullName evidence="13">NHLM bacteriocin system ABC transporter, ATP-binding protein</fullName>
    </submittedName>
</protein>
<keyword evidence="3" id="KW-1003">Cell membrane</keyword>
<dbReference type="InterPro" id="IPR039421">
    <property type="entry name" value="Type_1_exporter"/>
</dbReference>
<evidence type="ECO:0000259" key="12">
    <source>
        <dbReference type="PROSITE" id="PS50929"/>
    </source>
</evidence>
<evidence type="ECO:0000256" key="8">
    <source>
        <dbReference type="ARBA" id="ARBA00022989"/>
    </source>
</evidence>
<evidence type="ECO:0000256" key="6">
    <source>
        <dbReference type="ARBA" id="ARBA00022807"/>
    </source>
</evidence>
<feature type="domain" description="ABC transmembrane type-1" evidence="12">
    <location>
        <begin position="180"/>
        <end position="457"/>
    </location>
</feature>
<feature type="transmembrane region" description="Helical" evidence="10">
    <location>
        <begin position="405"/>
        <end position="422"/>
    </location>
</feature>
<proteinExistence type="predicted"/>
<dbReference type="PROSITE" id="PS50893">
    <property type="entry name" value="ABC_TRANSPORTER_2"/>
    <property type="match status" value="1"/>
</dbReference>
<evidence type="ECO:0000313" key="13">
    <source>
        <dbReference type="EMBL" id="SES88766.1"/>
    </source>
</evidence>
<dbReference type="Pfam" id="PF00005">
    <property type="entry name" value="ABC_tran"/>
    <property type="match status" value="1"/>
</dbReference>
<accession>A0A1I0A523</accession>
<evidence type="ECO:0000256" key="3">
    <source>
        <dbReference type="ARBA" id="ARBA00022475"/>
    </source>
</evidence>